<dbReference type="InterPro" id="IPR012337">
    <property type="entry name" value="RNaseH-like_sf"/>
</dbReference>
<proteinExistence type="predicted"/>
<dbReference type="InterPro" id="IPR002156">
    <property type="entry name" value="RNaseH_domain"/>
</dbReference>
<sequence>MRVISGTKWGANRHTLRNVYVALIRSKIDYGCQIYNTASYSTKKILDSLQTQALRTCTGVIKGASLASLQAEMGDPPYEDRRKSLITKAYLNIMSFDDLHPAKISLQNDFDYQYYQNRIKPKQKPFYCVAQEVIQTFDIDTTVIYKQSECPQPPWHLLKPNVSTQLHNIITKKDLPHLIKSEGDILIDTNYNNYIKIYTDGSKEPDSGKSSCAYVIPEFKIKKGYRLQNNLSVFTCELMAIFLALNWIQDVLPLNVVIFVDSLSALQAIQGPLSKVNNLIIYDIYYSITTLLKAGINVVLEWIPSHVGIWGNELADMQAKHALNYELIYAKTTLYKEDIKTMYKYSWDSNKKGRHLYEIKKKISLKVSLPKMIRRKETIMYRLRTGYAKLKLNKHLFKIGVKNSEMCENCGRAPETVKHFLLECATYIKE</sequence>
<dbReference type="Proteomes" id="UP000596742">
    <property type="component" value="Unassembled WGS sequence"/>
</dbReference>
<evidence type="ECO:0000313" key="3">
    <source>
        <dbReference type="Proteomes" id="UP000596742"/>
    </source>
</evidence>
<organism evidence="2 3">
    <name type="scientific">Mytilus galloprovincialis</name>
    <name type="common">Mediterranean mussel</name>
    <dbReference type="NCBI Taxonomy" id="29158"/>
    <lineage>
        <taxon>Eukaryota</taxon>
        <taxon>Metazoa</taxon>
        <taxon>Spiralia</taxon>
        <taxon>Lophotrochozoa</taxon>
        <taxon>Mollusca</taxon>
        <taxon>Bivalvia</taxon>
        <taxon>Autobranchia</taxon>
        <taxon>Pteriomorphia</taxon>
        <taxon>Mytilida</taxon>
        <taxon>Mytiloidea</taxon>
        <taxon>Mytilidae</taxon>
        <taxon>Mytilinae</taxon>
        <taxon>Mytilus</taxon>
    </lineage>
</organism>
<dbReference type="EMBL" id="UYJE01004513">
    <property type="protein sequence ID" value="VDI28651.1"/>
    <property type="molecule type" value="Genomic_DNA"/>
</dbReference>
<dbReference type="SUPFAM" id="SSF53098">
    <property type="entry name" value="Ribonuclease H-like"/>
    <property type="match status" value="1"/>
</dbReference>
<dbReference type="Pfam" id="PF00075">
    <property type="entry name" value="RNase_H"/>
    <property type="match status" value="1"/>
</dbReference>
<accession>A0A8B6E5V1</accession>
<dbReference type="GO" id="GO:0004523">
    <property type="term" value="F:RNA-DNA hybrid ribonuclease activity"/>
    <property type="evidence" value="ECO:0007669"/>
    <property type="project" value="InterPro"/>
</dbReference>
<dbReference type="OrthoDB" id="6774133at2759"/>
<keyword evidence="3" id="KW-1185">Reference proteome</keyword>
<protein>
    <recommendedName>
        <fullName evidence="1">RNase H type-1 domain-containing protein</fullName>
    </recommendedName>
</protein>
<reference evidence="2" key="1">
    <citation type="submission" date="2018-11" db="EMBL/GenBank/DDBJ databases">
        <authorList>
            <person name="Alioto T."/>
            <person name="Alioto T."/>
        </authorList>
    </citation>
    <scope>NUCLEOTIDE SEQUENCE</scope>
</reference>
<dbReference type="GO" id="GO:0003676">
    <property type="term" value="F:nucleic acid binding"/>
    <property type="evidence" value="ECO:0007669"/>
    <property type="project" value="InterPro"/>
</dbReference>
<dbReference type="InterPro" id="IPR036397">
    <property type="entry name" value="RNaseH_sf"/>
</dbReference>
<dbReference type="AlphaFoldDB" id="A0A8B6E5V1"/>
<name>A0A8B6E5V1_MYTGA</name>
<feature type="domain" description="RNase H type-1" evidence="1">
    <location>
        <begin position="191"/>
        <end position="324"/>
    </location>
</feature>
<dbReference type="CDD" id="cd09276">
    <property type="entry name" value="Rnase_HI_RT_non_LTR"/>
    <property type="match status" value="1"/>
</dbReference>
<comment type="caution">
    <text evidence="2">The sequence shown here is derived from an EMBL/GenBank/DDBJ whole genome shotgun (WGS) entry which is preliminary data.</text>
</comment>
<gene>
    <name evidence="2" type="ORF">MGAL_10B071260</name>
</gene>
<evidence type="ECO:0000259" key="1">
    <source>
        <dbReference type="PROSITE" id="PS50879"/>
    </source>
</evidence>
<dbReference type="PROSITE" id="PS50879">
    <property type="entry name" value="RNASE_H_1"/>
    <property type="match status" value="1"/>
</dbReference>
<dbReference type="Gene3D" id="3.30.420.10">
    <property type="entry name" value="Ribonuclease H-like superfamily/Ribonuclease H"/>
    <property type="match status" value="1"/>
</dbReference>
<evidence type="ECO:0000313" key="2">
    <source>
        <dbReference type="EMBL" id="VDI28651.1"/>
    </source>
</evidence>